<proteinExistence type="predicted"/>
<comment type="subcellular location">
    <subcellularLocation>
        <location evidence="1">Membrane</location>
        <topology evidence="1">Multi-pass membrane protein</topology>
    </subcellularLocation>
</comment>
<evidence type="ECO:0000256" key="2">
    <source>
        <dbReference type="ARBA" id="ARBA00022692"/>
    </source>
</evidence>
<protein>
    <recommendedName>
        <fullName evidence="8">Ion transporter</fullName>
    </recommendedName>
</protein>
<dbReference type="Gene3D" id="1.20.120.350">
    <property type="entry name" value="Voltage-gated potassium channels. Chain C"/>
    <property type="match status" value="1"/>
</dbReference>
<evidence type="ECO:0000256" key="1">
    <source>
        <dbReference type="ARBA" id="ARBA00004141"/>
    </source>
</evidence>
<comment type="caution">
    <text evidence="6">The sequence shown here is derived from an EMBL/GenBank/DDBJ whole genome shotgun (WGS) entry which is preliminary data.</text>
</comment>
<gene>
    <name evidence="6" type="ORF">LNAOJCKE_4944</name>
</gene>
<evidence type="ECO:0008006" key="8">
    <source>
        <dbReference type="Google" id="ProtNLM"/>
    </source>
</evidence>
<dbReference type="SUPFAM" id="SSF81324">
    <property type="entry name" value="Voltage-gated potassium channels"/>
    <property type="match status" value="1"/>
</dbReference>
<evidence type="ECO:0000256" key="3">
    <source>
        <dbReference type="ARBA" id="ARBA00022989"/>
    </source>
</evidence>
<keyword evidence="7" id="KW-1185">Reference proteome</keyword>
<keyword evidence="2 5" id="KW-0812">Transmembrane</keyword>
<evidence type="ECO:0000256" key="4">
    <source>
        <dbReference type="ARBA" id="ARBA00023136"/>
    </source>
</evidence>
<feature type="transmembrane region" description="Helical" evidence="5">
    <location>
        <begin position="87"/>
        <end position="108"/>
    </location>
</feature>
<name>A0ABQ4UKN6_9HYPH</name>
<reference evidence="6" key="1">
    <citation type="journal article" date="2021" name="Front. Microbiol.">
        <title>Comprehensive Comparative Genomics and Phenotyping of Methylobacterium Species.</title>
        <authorList>
            <person name="Alessa O."/>
            <person name="Ogura Y."/>
            <person name="Fujitani Y."/>
            <person name="Takami H."/>
            <person name="Hayashi T."/>
            <person name="Sahin N."/>
            <person name="Tani A."/>
        </authorList>
    </citation>
    <scope>NUCLEOTIDE SEQUENCE</scope>
    <source>
        <strain evidence="6">NBRC 15686</strain>
    </source>
</reference>
<evidence type="ECO:0000313" key="6">
    <source>
        <dbReference type="EMBL" id="GJE67712.1"/>
    </source>
</evidence>
<dbReference type="InterPro" id="IPR027359">
    <property type="entry name" value="Volt_channel_dom_sf"/>
</dbReference>
<sequence>MTHLTERLRGLYEGNTDRAHRFRYGLLAFDLATLLFIVVSSFMPREPLVEGVDVLIGVAVTVDFLSRLAICPRPAREFMRPTTWADLAAIASFLAPIVGEGAGFLRILRTLRLLRTYQLLDRVA</sequence>
<dbReference type="Proteomes" id="UP001055039">
    <property type="component" value="Unassembled WGS sequence"/>
</dbReference>
<keyword evidence="3 5" id="KW-1133">Transmembrane helix</keyword>
<keyword evidence="4 5" id="KW-0472">Membrane</keyword>
<reference evidence="6" key="2">
    <citation type="submission" date="2021-08" db="EMBL/GenBank/DDBJ databases">
        <authorList>
            <person name="Tani A."/>
            <person name="Ola A."/>
            <person name="Ogura Y."/>
            <person name="Katsura K."/>
            <person name="Hayashi T."/>
        </authorList>
    </citation>
    <scope>NUCLEOTIDE SEQUENCE</scope>
    <source>
        <strain evidence="6">NBRC 15686</strain>
    </source>
</reference>
<dbReference type="EMBL" id="BPRC01000032">
    <property type="protein sequence ID" value="GJE67712.1"/>
    <property type="molecule type" value="Genomic_DNA"/>
</dbReference>
<feature type="transmembrane region" description="Helical" evidence="5">
    <location>
        <begin position="21"/>
        <end position="43"/>
    </location>
</feature>
<accession>A0ABQ4UKN6</accession>
<organism evidence="6 7">
    <name type="scientific">Methylorubrum aminovorans</name>
    <dbReference type="NCBI Taxonomy" id="269069"/>
    <lineage>
        <taxon>Bacteria</taxon>
        <taxon>Pseudomonadati</taxon>
        <taxon>Pseudomonadota</taxon>
        <taxon>Alphaproteobacteria</taxon>
        <taxon>Hyphomicrobiales</taxon>
        <taxon>Methylobacteriaceae</taxon>
        <taxon>Methylorubrum</taxon>
    </lineage>
</organism>
<evidence type="ECO:0000256" key="5">
    <source>
        <dbReference type="SAM" id="Phobius"/>
    </source>
</evidence>
<evidence type="ECO:0000313" key="7">
    <source>
        <dbReference type="Proteomes" id="UP001055039"/>
    </source>
</evidence>